<keyword evidence="3" id="KW-1185">Reference proteome</keyword>
<accession>A0A7J6QNA5</accession>
<reference evidence="2 3" key="1">
    <citation type="submission" date="2020-04" db="EMBL/GenBank/DDBJ databases">
        <title>Perkinsus olseni comparative genomics.</title>
        <authorList>
            <person name="Bogema D.R."/>
        </authorList>
    </citation>
    <scope>NUCLEOTIDE SEQUENCE [LARGE SCALE GENOMIC DNA]</scope>
    <source>
        <strain evidence="2 3">ATCC PRA-207</strain>
    </source>
</reference>
<evidence type="ECO:0000256" key="1">
    <source>
        <dbReference type="SAM" id="MobiDB-lite"/>
    </source>
</evidence>
<dbReference type="InterPro" id="IPR043502">
    <property type="entry name" value="DNA/RNA_pol_sf"/>
</dbReference>
<dbReference type="SUPFAM" id="SSF53098">
    <property type="entry name" value="Ribonuclease H-like"/>
    <property type="match status" value="1"/>
</dbReference>
<dbReference type="SUPFAM" id="SSF56672">
    <property type="entry name" value="DNA/RNA polymerases"/>
    <property type="match status" value="1"/>
</dbReference>
<feature type="region of interest" description="Disordered" evidence="1">
    <location>
        <begin position="1384"/>
        <end position="1409"/>
    </location>
</feature>
<gene>
    <name evidence="2" type="ORF">FOZ63_024491</name>
</gene>
<feature type="non-terminal residue" evidence="2">
    <location>
        <position position="1409"/>
    </location>
</feature>
<comment type="caution">
    <text evidence="2">The sequence shown here is derived from an EMBL/GenBank/DDBJ whole genome shotgun (WGS) entry which is preliminary data.</text>
</comment>
<evidence type="ECO:0000313" key="2">
    <source>
        <dbReference type="EMBL" id="KAF4710054.1"/>
    </source>
</evidence>
<sequence>LADGSIVSISKSASLRFEVLDLTSGGWFGEKNHDFRFLRIGSSGGSKPSSSRSVPYCLIGRDLISALGLVCHGTELAYLCQRLVYDASRSAPISPPTPAPDATEVIIDCDAAYVADTLPSSSDDQLLIQLPTTAQSSLLKVLDDAAATGWKPIPLSPGYKTRIRKLTNNDSRDVPMQQFDAELYLPPLQLQRVQTRDYAAAMYAKLPDDLKEQYKIAVDDYVSKGLWEKVGQELSRSHQFRQLPFSSTFLVHGPTRRPRLVIDLRSTNSMLPPTTACMSRLWEAVSTIRLLSPSTLATADIKSAFYSIRISSESNVPFFKIRSLINSLVERFRSGLVSLPGWLIDFVDDLIIAGLSGFVVPNLARLLWLLQLVAFCAQQKKLGIICAPSEVAAVVKLLNDHSINLPIAESVSIFNAAFRYETHHIERAVPRVLLTVDCKRTERMKKAISYLDGVRALSLRLTKKAYFCLAGVISFDCSRLHGEMRILGDAFRAFIGSRFASTSWDKVCDLSLLRPRDQSCFTEIVNWGLELCKAECRPCRHTSSVSNSQSGEEFHRVSLVAPCDASLYGGGIVICRGPSDSGQQPEIVLSDCLRFSRTLTLRLLSSLVGYDHSVATKQSRSLAIDISLQYDNRSSISWINDPTAVIRLKSSKALKKRSITRLVECVAQEIACIKEFGPTITVSHVQGSANVLANAASRCLDRVVPDSGGQCLGALLLSRGEGEGIKVSEIYDSVRKDAVEVVGQDSSDSTDCCCALADLCPTDSECDLCCLFQDTRTAHVGCHNAHHPDCCRVLEDVSEDTTATPSSAFIARDIINNGVGTAGVIDTINCVFELRDDLQVATTAQTQSEPEPIVEAISAYSYDLDDVLWRVKLLRAILWVLKDNHARPDALVLDVDCSDYWGPANIRAACRSAQRHMLSSPAKSTIGNNSPQHGGPVQLSVDTELADVFVHRSGLSDGSVILLPYVPREATLFRRKIVLDAHRENAHPDVPGTVGFVRDFYLPAVGGLAKSVINSCICCRISNASRGWHTPPGTADVDSIARYGPYHYVTIDVVSLGEKTHALSCQCRFTRHITWQYIPDESTNSILTALFRAQIRAGPFRVILCDRASYFRSSVFKDEVARRLGSVVRLLSRHAPWEGGHERHHGVMCALLRNSLRHCGGRLLSLSPQQHQDLFDRICLVHNNLPLGSYLWLDGAQLPVCPELLCNGRLRSLNQTTMMFCNDVLPYRAAKAAQRTFLSEGWALIKRRNSAVRPTTNVSSDAFDPGRTVLVYSPAPRKLAKNFTVAHVRQKNSRNRVEVVLPTGVKTVENMYNVLPIGRHPDDYKARSCGPSLVGMPIRVWVSDTNGGGAWYDGSVADQSSDFEVLINWSNGDPEEWLDLITERWQPSSDDGVGTPSGGRVESDDIDDN</sequence>
<dbReference type="InterPro" id="IPR012337">
    <property type="entry name" value="RNaseH-like_sf"/>
</dbReference>
<organism evidence="2 3">
    <name type="scientific">Perkinsus olseni</name>
    <name type="common">Perkinsus atlanticus</name>
    <dbReference type="NCBI Taxonomy" id="32597"/>
    <lineage>
        <taxon>Eukaryota</taxon>
        <taxon>Sar</taxon>
        <taxon>Alveolata</taxon>
        <taxon>Perkinsozoa</taxon>
        <taxon>Perkinsea</taxon>
        <taxon>Perkinsida</taxon>
        <taxon>Perkinsidae</taxon>
        <taxon>Perkinsus</taxon>
    </lineage>
</organism>
<dbReference type="InterPro" id="IPR036397">
    <property type="entry name" value="RNaseH_sf"/>
</dbReference>
<dbReference type="GO" id="GO:0003676">
    <property type="term" value="F:nucleic acid binding"/>
    <property type="evidence" value="ECO:0007669"/>
    <property type="project" value="InterPro"/>
</dbReference>
<dbReference type="Proteomes" id="UP000553632">
    <property type="component" value="Unassembled WGS sequence"/>
</dbReference>
<evidence type="ECO:0000313" key="3">
    <source>
        <dbReference type="Proteomes" id="UP000553632"/>
    </source>
</evidence>
<dbReference type="OMA" id="CICCRIS"/>
<name>A0A7J6QNA5_PEROL</name>
<proteinExistence type="predicted"/>
<dbReference type="Gene3D" id="3.30.420.10">
    <property type="entry name" value="Ribonuclease H-like superfamily/Ribonuclease H"/>
    <property type="match status" value="1"/>
</dbReference>
<protein>
    <submittedName>
        <fullName evidence="2">Uncharacterized protein</fullName>
    </submittedName>
</protein>
<dbReference type="EMBL" id="JABANO010031558">
    <property type="protein sequence ID" value="KAF4710054.1"/>
    <property type="molecule type" value="Genomic_DNA"/>
</dbReference>